<dbReference type="EMBL" id="JBEFKJ010000013">
    <property type="protein sequence ID" value="KAL2042604.1"/>
    <property type="molecule type" value="Genomic_DNA"/>
</dbReference>
<keyword evidence="2" id="KW-1185">Reference proteome</keyword>
<protein>
    <submittedName>
        <fullName evidence="1">Uncharacterized protein</fullName>
    </submittedName>
</protein>
<reference evidence="1 2" key="1">
    <citation type="submission" date="2024-09" db="EMBL/GenBank/DDBJ databases">
        <title>Rethinking Asexuality: The Enigmatic Case of Functional Sexual Genes in Lepraria (Stereocaulaceae).</title>
        <authorList>
            <person name="Doellman M."/>
            <person name="Sun Y."/>
            <person name="Barcenas-Pena A."/>
            <person name="Lumbsch H.T."/>
            <person name="Grewe F."/>
        </authorList>
    </citation>
    <scope>NUCLEOTIDE SEQUENCE [LARGE SCALE GENOMIC DNA]</scope>
    <source>
        <strain evidence="1 2">Mercado 3170</strain>
    </source>
</reference>
<gene>
    <name evidence="1" type="ORF">N7G274_004363</name>
</gene>
<evidence type="ECO:0000313" key="1">
    <source>
        <dbReference type="EMBL" id="KAL2042604.1"/>
    </source>
</evidence>
<sequence length="99" mass="10921">MQTLGGFQSVLLDMNTKPDRVGHYYRLPGYSDLPVRDDLSTWNCNRDVAMSPCEPLVNAFKGLLEPDLGPAIVTCLQVFGDDEGRTPSLPAAEKLGLRR</sequence>
<dbReference type="Proteomes" id="UP001590950">
    <property type="component" value="Unassembled WGS sequence"/>
</dbReference>
<comment type="caution">
    <text evidence="1">The sequence shown here is derived from an EMBL/GenBank/DDBJ whole genome shotgun (WGS) entry which is preliminary data.</text>
</comment>
<name>A0ABR4AD14_9LECA</name>
<proteinExistence type="predicted"/>
<evidence type="ECO:0000313" key="2">
    <source>
        <dbReference type="Proteomes" id="UP001590950"/>
    </source>
</evidence>
<accession>A0ABR4AD14</accession>
<organism evidence="1 2">
    <name type="scientific">Stereocaulon virgatum</name>
    <dbReference type="NCBI Taxonomy" id="373712"/>
    <lineage>
        <taxon>Eukaryota</taxon>
        <taxon>Fungi</taxon>
        <taxon>Dikarya</taxon>
        <taxon>Ascomycota</taxon>
        <taxon>Pezizomycotina</taxon>
        <taxon>Lecanoromycetes</taxon>
        <taxon>OSLEUM clade</taxon>
        <taxon>Lecanoromycetidae</taxon>
        <taxon>Lecanorales</taxon>
        <taxon>Lecanorineae</taxon>
        <taxon>Stereocaulaceae</taxon>
        <taxon>Stereocaulon</taxon>
    </lineage>
</organism>